<reference evidence="2" key="1">
    <citation type="submission" date="2023-03" db="EMBL/GenBank/DDBJ databases">
        <title>Massive genome expansion in bonnet fungi (Mycena s.s.) driven by repeated elements and novel gene families across ecological guilds.</title>
        <authorList>
            <consortium name="Lawrence Berkeley National Laboratory"/>
            <person name="Harder C.B."/>
            <person name="Miyauchi S."/>
            <person name="Viragh M."/>
            <person name="Kuo A."/>
            <person name="Thoen E."/>
            <person name="Andreopoulos B."/>
            <person name="Lu D."/>
            <person name="Skrede I."/>
            <person name="Drula E."/>
            <person name="Henrissat B."/>
            <person name="Morin E."/>
            <person name="Kohler A."/>
            <person name="Barry K."/>
            <person name="LaButti K."/>
            <person name="Morin E."/>
            <person name="Salamov A."/>
            <person name="Lipzen A."/>
            <person name="Mereny Z."/>
            <person name="Hegedus B."/>
            <person name="Baldrian P."/>
            <person name="Stursova M."/>
            <person name="Weitz H."/>
            <person name="Taylor A."/>
            <person name="Grigoriev I.V."/>
            <person name="Nagy L.G."/>
            <person name="Martin F."/>
            <person name="Kauserud H."/>
        </authorList>
    </citation>
    <scope>NUCLEOTIDE SEQUENCE</scope>
    <source>
        <strain evidence="2">9144</strain>
    </source>
</reference>
<feature type="compositionally biased region" description="Low complexity" evidence="1">
    <location>
        <begin position="313"/>
        <end position="333"/>
    </location>
</feature>
<feature type="compositionally biased region" description="Basic and acidic residues" evidence="1">
    <location>
        <begin position="439"/>
        <end position="449"/>
    </location>
</feature>
<evidence type="ECO:0000256" key="1">
    <source>
        <dbReference type="SAM" id="MobiDB-lite"/>
    </source>
</evidence>
<evidence type="ECO:0000313" key="2">
    <source>
        <dbReference type="EMBL" id="KAJ7211679.1"/>
    </source>
</evidence>
<organism evidence="2 3">
    <name type="scientific">Mycena pura</name>
    <dbReference type="NCBI Taxonomy" id="153505"/>
    <lineage>
        <taxon>Eukaryota</taxon>
        <taxon>Fungi</taxon>
        <taxon>Dikarya</taxon>
        <taxon>Basidiomycota</taxon>
        <taxon>Agaricomycotina</taxon>
        <taxon>Agaricomycetes</taxon>
        <taxon>Agaricomycetidae</taxon>
        <taxon>Agaricales</taxon>
        <taxon>Marasmiineae</taxon>
        <taxon>Mycenaceae</taxon>
        <taxon>Mycena</taxon>
    </lineage>
</organism>
<name>A0AAD6VN68_9AGAR</name>
<comment type="caution">
    <text evidence="2">The sequence shown here is derived from an EMBL/GenBank/DDBJ whole genome shotgun (WGS) entry which is preliminary data.</text>
</comment>
<feature type="region of interest" description="Disordered" evidence="1">
    <location>
        <begin position="351"/>
        <end position="449"/>
    </location>
</feature>
<proteinExistence type="predicted"/>
<feature type="region of interest" description="Disordered" evidence="1">
    <location>
        <begin position="240"/>
        <end position="337"/>
    </location>
</feature>
<protein>
    <submittedName>
        <fullName evidence="2">Uncharacterized protein</fullName>
    </submittedName>
</protein>
<evidence type="ECO:0000313" key="3">
    <source>
        <dbReference type="Proteomes" id="UP001219525"/>
    </source>
</evidence>
<feature type="compositionally biased region" description="Gly residues" evidence="1">
    <location>
        <begin position="352"/>
        <end position="386"/>
    </location>
</feature>
<feature type="compositionally biased region" description="Basic and acidic residues" evidence="1">
    <location>
        <begin position="301"/>
        <end position="311"/>
    </location>
</feature>
<dbReference type="Proteomes" id="UP001219525">
    <property type="component" value="Unassembled WGS sequence"/>
</dbReference>
<keyword evidence="3" id="KW-1185">Reference proteome</keyword>
<dbReference type="AlphaFoldDB" id="A0AAD6VN68"/>
<feature type="compositionally biased region" description="Basic residues" evidence="1">
    <location>
        <begin position="268"/>
        <end position="277"/>
    </location>
</feature>
<feature type="compositionally biased region" description="Low complexity" evidence="1">
    <location>
        <begin position="387"/>
        <end position="397"/>
    </location>
</feature>
<dbReference type="EMBL" id="JARJCW010000025">
    <property type="protein sequence ID" value="KAJ7211679.1"/>
    <property type="molecule type" value="Genomic_DNA"/>
</dbReference>
<accession>A0AAD6VN68</accession>
<feature type="compositionally biased region" description="Low complexity" evidence="1">
    <location>
        <begin position="419"/>
        <end position="436"/>
    </location>
</feature>
<sequence length="449" mass="46435">MNSMLLQTMEEVTRGGVSGATGLCGRPLVSEATVGEGEGLETVVGEGLRLSITTTGTPAVAREIPAAWLLQLASGTPVIWAPALFLVTKKIRGSQNSGVGTSQDSPGDICARLLHIGPDDKPVLSWTSWESRIIYDAYFTGTGSHSESSKNRVREVIGESSRLTWGMRVTWGCFPIWMPQMLIGRVVCTGMHAPKHSSAIETVGDEVGGPSRGLFDNGTAAHRRDRRVEGWEAAAAVADGKQTGGGARRWAARRQAGGAQTGGDGRRHIDRRRRRRWAAAGGRRWAHKRAGGAQTAGGGRADWRRCADKRRWAAAGGRRSARSRAGGAQTAGGVWRADGRAAGRQVVAAEAGSGGRAAGGGRRAAGSVQTGGGAQTSGGGGGGSGGRAAVRAQSGGQRPDRWWRRRWAAAEGGGRRAAAEAPATGWWAGGAAAAGRAAGGREDSGIGGS</sequence>
<gene>
    <name evidence="2" type="ORF">GGX14DRAFT_393999</name>
</gene>